<keyword evidence="3" id="KW-1185">Reference proteome</keyword>
<gene>
    <name evidence="2" type="ORF">MZV50_00560</name>
</gene>
<protein>
    <submittedName>
        <fullName evidence="2">Uncharacterized protein</fullName>
    </submittedName>
</protein>
<feature type="transmembrane region" description="Helical" evidence="1">
    <location>
        <begin position="9"/>
        <end position="27"/>
    </location>
</feature>
<evidence type="ECO:0000313" key="2">
    <source>
        <dbReference type="EMBL" id="USQ96135.1"/>
    </source>
</evidence>
<keyword evidence="1" id="KW-0472">Membrane</keyword>
<reference evidence="2 3" key="1">
    <citation type="submission" date="2022-04" db="EMBL/GenBank/DDBJ databases">
        <title>Genome sequence of soybean root-associated Caulobacter segnis RL271.</title>
        <authorList>
            <person name="Longley R."/>
            <person name="Bonito G."/>
            <person name="Trigodet F."/>
            <person name="Crosson S."/>
            <person name="Fiebig A."/>
        </authorList>
    </citation>
    <scope>NUCLEOTIDE SEQUENCE [LARGE SCALE GENOMIC DNA]</scope>
    <source>
        <strain evidence="2 3">RL271</strain>
    </source>
</reference>
<keyword evidence="1" id="KW-1133">Transmembrane helix</keyword>
<sequence length="127" mass="13632">MTDPISRNLVMALCATAYVGALGFSVADLLRDPPLKTYVIVPGGDWTRCVELRATSERLARQAVLRRPAPVGGTEGCLVRPAIAAVDSRLVLERGFNTLLAVSAILAALWAGFALTRSWRRDADLPA</sequence>
<dbReference type="Proteomes" id="UP001057520">
    <property type="component" value="Chromosome"/>
</dbReference>
<proteinExistence type="predicted"/>
<evidence type="ECO:0000313" key="3">
    <source>
        <dbReference type="Proteomes" id="UP001057520"/>
    </source>
</evidence>
<evidence type="ECO:0000256" key="1">
    <source>
        <dbReference type="SAM" id="Phobius"/>
    </source>
</evidence>
<keyword evidence="1" id="KW-0812">Transmembrane</keyword>
<dbReference type="EMBL" id="CP096040">
    <property type="protein sequence ID" value="USQ96135.1"/>
    <property type="molecule type" value="Genomic_DNA"/>
</dbReference>
<name>A0ABY4ZTV9_9CAUL</name>
<organism evidence="2 3">
    <name type="scientific">Caulobacter segnis</name>
    <dbReference type="NCBI Taxonomy" id="88688"/>
    <lineage>
        <taxon>Bacteria</taxon>
        <taxon>Pseudomonadati</taxon>
        <taxon>Pseudomonadota</taxon>
        <taxon>Alphaproteobacteria</taxon>
        <taxon>Caulobacterales</taxon>
        <taxon>Caulobacteraceae</taxon>
        <taxon>Caulobacter</taxon>
    </lineage>
</organism>
<accession>A0ABY4ZTV9</accession>
<feature type="transmembrane region" description="Helical" evidence="1">
    <location>
        <begin position="96"/>
        <end position="115"/>
    </location>
</feature>